<organism evidence="2 3">
    <name type="scientific">Arthrobotrys conoides</name>
    <dbReference type="NCBI Taxonomy" id="74498"/>
    <lineage>
        <taxon>Eukaryota</taxon>
        <taxon>Fungi</taxon>
        <taxon>Dikarya</taxon>
        <taxon>Ascomycota</taxon>
        <taxon>Pezizomycotina</taxon>
        <taxon>Orbiliomycetes</taxon>
        <taxon>Orbiliales</taxon>
        <taxon>Orbiliaceae</taxon>
        <taxon>Arthrobotrys</taxon>
    </lineage>
</organism>
<reference evidence="2 3" key="1">
    <citation type="submission" date="2019-10" db="EMBL/GenBank/DDBJ databases">
        <authorList>
            <person name="Palmer J.M."/>
        </authorList>
    </citation>
    <scope>NUCLEOTIDE SEQUENCE [LARGE SCALE GENOMIC DNA]</scope>
    <source>
        <strain evidence="2 3">TWF506</strain>
    </source>
</reference>
<evidence type="ECO:0000256" key="1">
    <source>
        <dbReference type="SAM" id="MobiDB-lite"/>
    </source>
</evidence>
<evidence type="ECO:0000313" key="3">
    <source>
        <dbReference type="Proteomes" id="UP001307849"/>
    </source>
</evidence>
<keyword evidence="3" id="KW-1185">Reference proteome</keyword>
<gene>
    <name evidence="2" type="ORF">TWF506_004798</name>
</gene>
<name>A0AAN8NFD6_9PEZI</name>
<dbReference type="AlphaFoldDB" id="A0AAN8NFD6"/>
<comment type="caution">
    <text evidence="2">The sequence shown here is derived from an EMBL/GenBank/DDBJ whole genome shotgun (WGS) entry which is preliminary data.</text>
</comment>
<dbReference type="EMBL" id="JAVHJM010000015">
    <property type="protein sequence ID" value="KAK6497325.1"/>
    <property type="molecule type" value="Genomic_DNA"/>
</dbReference>
<accession>A0AAN8NFD6</accession>
<proteinExistence type="predicted"/>
<feature type="region of interest" description="Disordered" evidence="1">
    <location>
        <begin position="100"/>
        <end position="121"/>
    </location>
</feature>
<dbReference type="Proteomes" id="UP001307849">
    <property type="component" value="Unassembled WGS sequence"/>
</dbReference>
<protein>
    <submittedName>
        <fullName evidence="2">Uncharacterized protein</fullName>
    </submittedName>
</protein>
<evidence type="ECO:0000313" key="2">
    <source>
        <dbReference type="EMBL" id="KAK6497325.1"/>
    </source>
</evidence>
<sequence>MLPSFATSLIVVKDVHIIFISETEFDESHIKDLQSNSNPNKGILCVSISKSDNSTYHREGASIQSTKNRVSIKIPAPQILGWILELTPEDQTAKQYENLPAKEFESHIKPPHLQGNERART</sequence>